<dbReference type="SMART" id="SM01120">
    <property type="entry name" value="Dak2"/>
    <property type="match status" value="1"/>
</dbReference>
<dbReference type="AlphaFoldDB" id="A0A2N0X5W9"/>
<dbReference type="Gene3D" id="3.30.1180.20">
    <property type="entry name" value="Dihydroxyacetone kinase, domain 2"/>
    <property type="match status" value="1"/>
</dbReference>
<protein>
    <submittedName>
        <fullName evidence="7">Dihydroxyacetone kinase</fullName>
    </submittedName>
</protein>
<dbReference type="InterPro" id="IPR004006">
    <property type="entry name" value="DhaK_dom"/>
</dbReference>
<keyword evidence="3 7" id="KW-0418">Kinase</keyword>
<dbReference type="GO" id="GO:0005524">
    <property type="term" value="F:ATP binding"/>
    <property type="evidence" value="ECO:0007669"/>
    <property type="project" value="UniProtKB-KW"/>
</dbReference>
<keyword evidence="1" id="KW-0808">Transferase</keyword>
<dbReference type="InterPro" id="IPR036117">
    <property type="entry name" value="DhaL_dom_sf"/>
</dbReference>
<dbReference type="OrthoDB" id="9806345at2"/>
<dbReference type="SUPFAM" id="SSF82549">
    <property type="entry name" value="DAK1/DegV-like"/>
    <property type="match status" value="1"/>
</dbReference>
<dbReference type="Pfam" id="PF02734">
    <property type="entry name" value="Dak2"/>
    <property type="match status" value="1"/>
</dbReference>
<dbReference type="FunFam" id="3.40.50.10440:FF:000001">
    <property type="entry name" value="Dihydroxyacetone kinase, DhaK subunit"/>
    <property type="match status" value="1"/>
</dbReference>
<accession>A0A2N0X5W9</accession>
<evidence type="ECO:0000313" key="7">
    <source>
        <dbReference type="EMBL" id="PKF68081.1"/>
    </source>
</evidence>
<evidence type="ECO:0000256" key="1">
    <source>
        <dbReference type="ARBA" id="ARBA00022679"/>
    </source>
</evidence>
<sequence>MRSILCRRLPEAAATLGGMSTPRSFRNSPADFLPEALGGLVAAHPQARWDERGFVALVDRPEAAADPGSRVAVVSGGGSGHEPLHAGFLGEGMLSAVCPGLVFTSPNAVQITEATRWADRGAGVLHVVKNYTGDVMNFRVARQALGGEGGVRTREVRVAEDVATAPGGEGPGRRGTAATLLVEKVAGAAAQRGDDLDAVADIAQWVADNSRSMAVALAPGHLPASGVRTFDLEEGQMEVGVGIHGERGVARDQAAPASEIVDRLLAEVAEDLRLGAGEEVILLVNGLGGTSLLELHLLFGQALAWLEGRGVTVRRSLVGNFVTSLTMAGASLTLTRATEEVVGLLDAPTTAPAWPHALGRQPRYAPAVPRAEDALPAEGDENAWLSAFVRRVQEGAGRLTELDRLAGDGDFGANMEAALGDVRLPLRGPGAAVLAGLSRRFLVRSGGTSGAVLGTLFRELAQAAEWDPSPSGLARGLERGCAAIRELGGARPGDGTLLDALQPAAEAAARVAARGEGEDGLLREAYRAAVAGAERTREAVARKGRASYVGEASRGVIDPGAVLVTWLFGEE</sequence>
<dbReference type="Pfam" id="PF02733">
    <property type="entry name" value="Dak1"/>
    <property type="match status" value="1"/>
</dbReference>
<reference evidence="7 8" key="1">
    <citation type="submission" date="2017-12" db="EMBL/GenBank/DDBJ databases">
        <title>Corynebacterium mastitidis 16-1433 Genome.</title>
        <authorList>
            <person name="Gulvik C.A."/>
        </authorList>
    </citation>
    <scope>NUCLEOTIDE SEQUENCE [LARGE SCALE GENOMIC DNA]</scope>
    <source>
        <strain evidence="7 8">16-1433</strain>
    </source>
</reference>
<dbReference type="GO" id="GO:0004371">
    <property type="term" value="F:glycerone kinase activity"/>
    <property type="evidence" value="ECO:0007669"/>
    <property type="project" value="InterPro"/>
</dbReference>
<evidence type="ECO:0000259" key="6">
    <source>
        <dbReference type="PROSITE" id="PS51481"/>
    </source>
</evidence>
<dbReference type="PROSITE" id="PS51481">
    <property type="entry name" value="DHAK"/>
    <property type="match status" value="1"/>
</dbReference>
<organism evidence="7 8">
    <name type="scientific">Corynebacterium mastitidis</name>
    <dbReference type="NCBI Taxonomy" id="161890"/>
    <lineage>
        <taxon>Bacteria</taxon>
        <taxon>Bacillati</taxon>
        <taxon>Actinomycetota</taxon>
        <taxon>Actinomycetes</taxon>
        <taxon>Mycobacteriales</taxon>
        <taxon>Corynebacteriaceae</taxon>
        <taxon>Corynebacterium</taxon>
    </lineage>
</organism>
<comment type="caution">
    <text evidence="7">The sequence shown here is derived from an EMBL/GenBank/DDBJ whole genome shotgun (WGS) entry which is preliminary data.</text>
</comment>
<dbReference type="InterPro" id="IPR004007">
    <property type="entry name" value="DhaL_dom"/>
</dbReference>
<dbReference type="Proteomes" id="UP000233249">
    <property type="component" value="Unassembled WGS sequence"/>
</dbReference>
<dbReference type="EMBL" id="PJAF01000028">
    <property type="protein sequence ID" value="PKF68081.1"/>
    <property type="molecule type" value="Genomic_DNA"/>
</dbReference>
<gene>
    <name evidence="7" type="ORF">CXB45_08925</name>
</gene>
<dbReference type="InterPro" id="IPR050861">
    <property type="entry name" value="Dihydroxyacetone_Kinase"/>
</dbReference>
<evidence type="ECO:0000256" key="4">
    <source>
        <dbReference type="ARBA" id="ARBA00022840"/>
    </source>
</evidence>
<proteinExistence type="predicted"/>
<name>A0A2N0X5W9_9CORY</name>
<dbReference type="FunFam" id="3.30.1180.20:FF:000001">
    <property type="entry name" value="Dihydroxyacetone kinase 1"/>
    <property type="match status" value="1"/>
</dbReference>
<evidence type="ECO:0000256" key="3">
    <source>
        <dbReference type="ARBA" id="ARBA00022777"/>
    </source>
</evidence>
<keyword evidence="4" id="KW-0067">ATP-binding</keyword>
<dbReference type="PROSITE" id="PS51480">
    <property type="entry name" value="DHAL"/>
    <property type="match status" value="1"/>
</dbReference>
<dbReference type="Gene3D" id="1.25.40.340">
    <property type="match status" value="1"/>
</dbReference>
<feature type="domain" description="DhaK" evidence="6">
    <location>
        <begin position="28"/>
        <end position="354"/>
    </location>
</feature>
<dbReference type="STRING" id="1121365.GCA_000375365_00853"/>
<dbReference type="GO" id="GO:0005829">
    <property type="term" value="C:cytosol"/>
    <property type="evidence" value="ECO:0007669"/>
    <property type="project" value="TreeGrafter"/>
</dbReference>
<keyword evidence="2" id="KW-0547">Nucleotide-binding</keyword>
<evidence type="ECO:0000313" key="8">
    <source>
        <dbReference type="Proteomes" id="UP000233249"/>
    </source>
</evidence>
<feature type="domain" description="DhaL" evidence="5">
    <location>
        <begin position="379"/>
        <end position="571"/>
    </location>
</feature>
<dbReference type="SUPFAM" id="SSF101473">
    <property type="entry name" value="DhaL-like"/>
    <property type="match status" value="1"/>
</dbReference>
<evidence type="ECO:0000256" key="2">
    <source>
        <dbReference type="ARBA" id="ARBA00022741"/>
    </source>
</evidence>
<dbReference type="GO" id="GO:0019563">
    <property type="term" value="P:glycerol catabolic process"/>
    <property type="evidence" value="ECO:0007669"/>
    <property type="project" value="TreeGrafter"/>
</dbReference>
<evidence type="ECO:0000259" key="5">
    <source>
        <dbReference type="PROSITE" id="PS51480"/>
    </source>
</evidence>
<dbReference type="PANTHER" id="PTHR28629:SF4">
    <property type="entry name" value="TRIOKINASE_FMN CYCLASE"/>
    <property type="match status" value="1"/>
</dbReference>
<dbReference type="NCBIfam" id="NF011049">
    <property type="entry name" value="PRK14479.1"/>
    <property type="match status" value="1"/>
</dbReference>
<dbReference type="PANTHER" id="PTHR28629">
    <property type="entry name" value="TRIOKINASE/FMN CYCLASE"/>
    <property type="match status" value="1"/>
</dbReference>
<dbReference type="Gene3D" id="3.40.50.10440">
    <property type="entry name" value="Dihydroxyacetone kinase, domain 1"/>
    <property type="match status" value="1"/>
</dbReference>